<dbReference type="EMBL" id="JRES01001641">
    <property type="protein sequence ID" value="KNC21281.1"/>
    <property type="molecule type" value="Genomic_DNA"/>
</dbReference>
<dbReference type="InterPro" id="IPR000727">
    <property type="entry name" value="T_SNARE_dom"/>
</dbReference>
<dbReference type="OMA" id="SAWQDQD"/>
<dbReference type="GO" id="GO:0000149">
    <property type="term" value="F:SNARE binding"/>
    <property type="evidence" value="ECO:0007669"/>
    <property type="project" value="TreeGrafter"/>
</dbReference>
<dbReference type="PROSITE" id="PS50192">
    <property type="entry name" value="T_SNARE"/>
    <property type="match status" value="1"/>
</dbReference>
<dbReference type="InterPro" id="IPR045242">
    <property type="entry name" value="Syntaxin"/>
</dbReference>
<evidence type="ECO:0000313" key="9">
    <source>
        <dbReference type="EMBL" id="KNC21281.1"/>
    </source>
</evidence>
<evidence type="ECO:0000256" key="5">
    <source>
        <dbReference type="ARBA" id="ARBA00023136"/>
    </source>
</evidence>
<evidence type="ECO:0000256" key="6">
    <source>
        <dbReference type="SAM" id="Coils"/>
    </source>
</evidence>
<evidence type="ECO:0000256" key="3">
    <source>
        <dbReference type="ARBA" id="ARBA00022448"/>
    </source>
</evidence>
<evidence type="ECO:0000256" key="1">
    <source>
        <dbReference type="ARBA" id="ARBA00004370"/>
    </source>
</evidence>
<name>A0A0L0BML4_LUCCU</name>
<feature type="domain" description="T-SNARE coiled-coil homology" evidence="8">
    <location>
        <begin position="147"/>
        <end position="209"/>
    </location>
</feature>
<dbReference type="InterPro" id="IPR010989">
    <property type="entry name" value="SNARE"/>
</dbReference>
<keyword evidence="7" id="KW-1133">Transmembrane helix</keyword>
<accession>A0A0L0BML4</accession>
<keyword evidence="7" id="KW-0812">Transmembrane</keyword>
<comment type="caution">
    <text evidence="9">The sequence shown here is derived from an EMBL/GenBank/DDBJ whole genome shotgun (WGS) entry which is preliminary data.</text>
</comment>
<dbReference type="SUPFAM" id="SSF58038">
    <property type="entry name" value="SNARE fusion complex"/>
    <property type="match status" value="1"/>
</dbReference>
<dbReference type="SUPFAM" id="SSF47661">
    <property type="entry name" value="t-snare proteins"/>
    <property type="match status" value="1"/>
</dbReference>
<dbReference type="GO" id="GO:0012505">
    <property type="term" value="C:endomembrane system"/>
    <property type="evidence" value="ECO:0007669"/>
    <property type="project" value="TreeGrafter"/>
</dbReference>
<comment type="similarity">
    <text evidence="2">Belongs to the syntaxin family.</text>
</comment>
<dbReference type="Proteomes" id="UP000037069">
    <property type="component" value="Unassembled WGS sequence"/>
</dbReference>
<evidence type="ECO:0000256" key="7">
    <source>
        <dbReference type="SAM" id="Phobius"/>
    </source>
</evidence>
<dbReference type="Gene3D" id="1.20.5.110">
    <property type="match status" value="1"/>
</dbReference>
<reference evidence="9 10" key="1">
    <citation type="journal article" date="2015" name="Nat. Commun.">
        <title>Lucilia cuprina genome unlocks parasitic fly biology to underpin future interventions.</title>
        <authorList>
            <person name="Anstead C.A."/>
            <person name="Korhonen P.K."/>
            <person name="Young N.D."/>
            <person name="Hall R.S."/>
            <person name="Jex A.R."/>
            <person name="Murali S.C."/>
            <person name="Hughes D.S."/>
            <person name="Lee S.F."/>
            <person name="Perry T."/>
            <person name="Stroehlein A.J."/>
            <person name="Ansell B.R."/>
            <person name="Breugelmans B."/>
            <person name="Hofmann A."/>
            <person name="Qu J."/>
            <person name="Dugan S."/>
            <person name="Lee S.L."/>
            <person name="Chao H."/>
            <person name="Dinh H."/>
            <person name="Han Y."/>
            <person name="Doddapaneni H.V."/>
            <person name="Worley K.C."/>
            <person name="Muzny D.M."/>
            <person name="Ioannidis P."/>
            <person name="Waterhouse R.M."/>
            <person name="Zdobnov E.M."/>
            <person name="James P.J."/>
            <person name="Bagnall N.H."/>
            <person name="Kotze A.C."/>
            <person name="Gibbs R.A."/>
            <person name="Richards S."/>
            <person name="Batterham P."/>
            <person name="Gasser R.B."/>
        </authorList>
    </citation>
    <scope>NUCLEOTIDE SEQUENCE [LARGE SCALE GENOMIC DNA]</scope>
    <source>
        <strain evidence="9 10">LS</strain>
        <tissue evidence="9">Full body</tissue>
    </source>
</reference>
<protein>
    <recommendedName>
        <fullName evidence="8">t-SNARE coiled-coil homology domain-containing protein</fullName>
    </recommendedName>
</protein>
<dbReference type="OrthoDB" id="428895at2759"/>
<gene>
    <name evidence="9" type="ORF">FF38_08416</name>
</gene>
<feature type="coiled-coil region" evidence="6">
    <location>
        <begin position="51"/>
        <end position="106"/>
    </location>
</feature>
<comment type="subcellular location">
    <subcellularLocation>
        <location evidence="1">Membrane</location>
    </subcellularLocation>
</comment>
<dbReference type="GO" id="GO:0006906">
    <property type="term" value="P:vesicle fusion"/>
    <property type="evidence" value="ECO:0007669"/>
    <property type="project" value="TreeGrafter"/>
</dbReference>
<organism evidence="9 10">
    <name type="scientific">Lucilia cuprina</name>
    <name type="common">Green bottle fly</name>
    <name type="synonym">Australian sheep blowfly</name>
    <dbReference type="NCBI Taxonomy" id="7375"/>
    <lineage>
        <taxon>Eukaryota</taxon>
        <taxon>Metazoa</taxon>
        <taxon>Ecdysozoa</taxon>
        <taxon>Arthropoda</taxon>
        <taxon>Hexapoda</taxon>
        <taxon>Insecta</taxon>
        <taxon>Pterygota</taxon>
        <taxon>Neoptera</taxon>
        <taxon>Endopterygota</taxon>
        <taxon>Diptera</taxon>
        <taxon>Brachycera</taxon>
        <taxon>Muscomorpha</taxon>
        <taxon>Oestroidea</taxon>
        <taxon>Calliphoridae</taxon>
        <taxon>Luciliinae</taxon>
        <taxon>Lucilia</taxon>
    </lineage>
</organism>
<dbReference type="AlphaFoldDB" id="A0A0L0BML4"/>
<sequence>MALVDVDSWQTEFESCKRLSNTLLSQLNQRDGKQHLSAEYNRFTTAIQVGLRQHDRELQQLKFKLNEAEKNKILSAEELVQRKRLLDTLQTQRQNLQRKYTNTANKDRAALLENPSSSSAAVASGEDSDAAPIIDAHDIQTLKQQQISMLEEQNKGLDTLSQTLSRQRQLATQLGQEVEDQNDILDNLANTIERVETGVSIETRNIGLVNRRDSSTWGYWVIIFTLLVIIIVVAVL</sequence>
<feature type="transmembrane region" description="Helical" evidence="7">
    <location>
        <begin position="217"/>
        <end position="235"/>
    </location>
</feature>
<dbReference type="PANTHER" id="PTHR19957:SF124">
    <property type="entry name" value="SYNTAXIN-8"/>
    <property type="match status" value="1"/>
</dbReference>
<dbReference type="GO" id="GO:0031201">
    <property type="term" value="C:SNARE complex"/>
    <property type="evidence" value="ECO:0007669"/>
    <property type="project" value="TreeGrafter"/>
</dbReference>
<evidence type="ECO:0000256" key="4">
    <source>
        <dbReference type="ARBA" id="ARBA00023054"/>
    </source>
</evidence>
<keyword evidence="5 7" id="KW-0472">Membrane</keyword>
<keyword evidence="3" id="KW-0813">Transport</keyword>
<dbReference type="GO" id="GO:0005484">
    <property type="term" value="F:SNAP receptor activity"/>
    <property type="evidence" value="ECO:0007669"/>
    <property type="project" value="TreeGrafter"/>
</dbReference>
<dbReference type="GO" id="GO:0048278">
    <property type="term" value="P:vesicle docking"/>
    <property type="evidence" value="ECO:0007669"/>
    <property type="project" value="TreeGrafter"/>
</dbReference>
<dbReference type="STRING" id="7375.A0A0L0BML4"/>
<keyword evidence="4 6" id="KW-0175">Coiled coil</keyword>
<keyword evidence="10" id="KW-1185">Reference proteome</keyword>
<dbReference type="PANTHER" id="PTHR19957">
    <property type="entry name" value="SYNTAXIN"/>
    <property type="match status" value="1"/>
</dbReference>
<evidence type="ECO:0000259" key="8">
    <source>
        <dbReference type="PROSITE" id="PS50192"/>
    </source>
</evidence>
<evidence type="ECO:0000256" key="2">
    <source>
        <dbReference type="ARBA" id="ARBA00009063"/>
    </source>
</evidence>
<dbReference type="GO" id="GO:0006886">
    <property type="term" value="P:intracellular protein transport"/>
    <property type="evidence" value="ECO:0007669"/>
    <property type="project" value="TreeGrafter"/>
</dbReference>
<dbReference type="SMART" id="SM00397">
    <property type="entry name" value="t_SNARE"/>
    <property type="match status" value="1"/>
</dbReference>
<proteinExistence type="inferred from homology"/>
<evidence type="ECO:0000313" key="10">
    <source>
        <dbReference type="Proteomes" id="UP000037069"/>
    </source>
</evidence>